<reference evidence="7 8" key="1">
    <citation type="submission" date="2020-10" db="EMBL/GenBank/DDBJ databases">
        <title>The Coptis chinensis genome and diversification of protoberbering-type alkaloids.</title>
        <authorList>
            <person name="Wang B."/>
            <person name="Shu S."/>
            <person name="Song C."/>
            <person name="Liu Y."/>
        </authorList>
    </citation>
    <scope>NUCLEOTIDE SEQUENCE [LARGE SCALE GENOMIC DNA]</scope>
    <source>
        <strain evidence="7">HL-2020</strain>
        <tissue evidence="7">Leaf</tissue>
    </source>
</reference>
<dbReference type="Pfam" id="PF25539">
    <property type="entry name" value="Bestrophin_2"/>
    <property type="match status" value="1"/>
</dbReference>
<keyword evidence="5" id="KW-0406">Ion transport</keyword>
<gene>
    <name evidence="7" type="ORF">IFM89_002715</name>
</gene>
<comment type="subcellular location">
    <subcellularLocation>
        <location evidence="1">Membrane</location>
        <topology evidence="1">Multi-pass membrane protein</topology>
    </subcellularLocation>
</comment>
<keyword evidence="3" id="KW-0812">Transmembrane</keyword>
<dbReference type="Proteomes" id="UP000631114">
    <property type="component" value="Unassembled WGS sequence"/>
</dbReference>
<comment type="caution">
    <text evidence="7">The sequence shown here is derived from an EMBL/GenBank/DDBJ whole genome shotgun (WGS) entry which is preliminary data.</text>
</comment>
<dbReference type="InterPro" id="IPR044669">
    <property type="entry name" value="YneE/VCCN1/2-like"/>
</dbReference>
<keyword evidence="4" id="KW-1133">Transmembrane helix</keyword>
<evidence type="ECO:0000256" key="4">
    <source>
        <dbReference type="ARBA" id="ARBA00022989"/>
    </source>
</evidence>
<evidence type="ECO:0000313" key="8">
    <source>
        <dbReference type="Proteomes" id="UP000631114"/>
    </source>
</evidence>
<protein>
    <submittedName>
        <fullName evidence="7">Uncharacterized protein</fullName>
    </submittedName>
</protein>
<name>A0A835M737_9MAGN</name>
<dbReference type="PANTHER" id="PTHR33281">
    <property type="entry name" value="UPF0187 PROTEIN YNEE"/>
    <property type="match status" value="1"/>
</dbReference>
<keyword evidence="6" id="KW-0472">Membrane</keyword>
<sequence length="252" mass="28745">MPLDMLPLMTEASYSRFEEGRKAWTKLIAGTSDFAWQVIGSVDTQNHAVLKKALLQYIMAFPVALKCHVIYGANIAQNLKDLLEENDLAIVLDSNNLPRCIIEFISQSLQMLPLEDSKRDLLESKFTCFHEGIPICEQHIGGSLSLLLLSAWPPCSALRKLVFLLRSRFQCLRSMRSAITLTTLFKRQSHLRLRLQDNFWQSKSPLLTNAHQMAGSTPKWTENTVFLFSVVVVMCHDKSNFKENQSYILCSY</sequence>
<dbReference type="EMBL" id="JADFTS010000002">
    <property type="protein sequence ID" value="KAF9618847.1"/>
    <property type="molecule type" value="Genomic_DNA"/>
</dbReference>
<dbReference type="GO" id="GO:0005254">
    <property type="term" value="F:chloride channel activity"/>
    <property type="evidence" value="ECO:0007669"/>
    <property type="project" value="InterPro"/>
</dbReference>
<evidence type="ECO:0000256" key="3">
    <source>
        <dbReference type="ARBA" id="ARBA00022692"/>
    </source>
</evidence>
<evidence type="ECO:0000256" key="2">
    <source>
        <dbReference type="ARBA" id="ARBA00022448"/>
    </source>
</evidence>
<evidence type="ECO:0000313" key="7">
    <source>
        <dbReference type="EMBL" id="KAF9618847.1"/>
    </source>
</evidence>
<keyword evidence="2" id="KW-0813">Transport</keyword>
<keyword evidence="8" id="KW-1185">Reference proteome</keyword>
<dbReference type="PANTHER" id="PTHR33281:SF1">
    <property type="entry name" value="VOLTAGE-DEPENDENT CHLORIDE CHANNEL 1, CHLOROPLASTIC"/>
    <property type="match status" value="1"/>
</dbReference>
<evidence type="ECO:0000256" key="1">
    <source>
        <dbReference type="ARBA" id="ARBA00004141"/>
    </source>
</evidence>
<organism evidence="7 8">
    <name type="scientific">Coptis chinensis</name>
    <dbReference type="NCBI Taxonomy" id="261450"/>
    <lineage>
        <taxon>Eukaryota</taxon>
        <taxon>Viridiplantae</taxon>
        <taxon>Streptophyta</taxon>
        <taxon>Embryophyta</taxon>
        <taxon>Tracheophyta</taxon>
        <taxon>Spermatophyta</taxon>
        <taxon>Magnoliopsida</taxon>
        <taxon>Ranunculales</taxon>
        <taxon>Ranunculaceae</taxon>
        <taxon>Coptidoideae</taxon>
        <taxon>Coptis</taxon>
    </lineage>
</organism>
<evidence type="ECO:0000256" key="5">
    <source>
        <dbReference type="ARBA" id="ARBA00023065"/>
    </source>
</evidence>
<dbReference type="OrthoDB" id="1368at2759"/>
<dbReference type="GO" id="GO:0016020">
    <property type="term" value="C:membrane"/>
    <property type="evidence" value="ECO:0007669"/>
    <property type="project" value="UniProtKB-SubCell"/>
</dbReference>
<evidence type="ECO:0000256" key="6">
    <source>
        <dbReference type="ARBA" id="ARBA00023136"/>
    </source>
</evidence>
<accession>A0A835M737</accession>
<proteinExistence type="predicted"/>
<dbReference type="AlphaFoldDB" id="A0A835M737"/>